<feature type="transmembrane region" description="Helical" evidence="19">
    <location>
        <begin position="50"/>
        <end position="70"/>
    </location>
</feature>
<dbReference type="GO" id="GO:0006099">
    <property type="term" value="P:tricarboxylic acid cycle"/>
    <property type="evidence" value="ECO:0007669"/>
    <property type="project" value="UniProtKB-UniRule"/>
</dbReference>
<comment type="function">
    <text evidence="1 16">Membrane-anchoring subunit of succinate dehydrogenase (SDH).</text>
</comment>
<dbReference type="Proteomes" id="UP000232638">
    <property type="component" value="Chromosome"/>
</dbReference>
<dbReference type="Gene3D" id="1.20.1300.10">
    <property type="entry name" value="Fumarate reductase/succinate dehydrogenase, transmembrane subunit"/>
    <property type="match status" value="1"/>
</dbReference>
<reference evidence="20 21" key="1">
    <citation type="submission" date="2017-03" db="EMBL/GenBank/DDBJ databases">
        <title>Complete genome sequence of Candidatus 'Thiodictyon syntrophicum' sp. nov. strain Cad16T, a photolithoautotroph purple sulfur bacterium isolated from an alpine meromictic lake.</title>
        <authorList>
            <person name="Luedin S.M."/>
            <person name="Pothier J.F."/>
            <person name="Danza F."/>
            <person name="Storelli N."/>
            <person name="Wittwer M."/>
            <person name="Tonolla M."/>
        </authorList>
    </citation>
    <scope>NUCLEOTIDE SEQUENCE [LARGE SCALE GENOMIC DNA]</scope>
    <source>
        <strain evidence="20 21">Cad16T</strain>
    </source>
</reference>
<dbReference type="GO" id="GO:0005886">
    <property type="term" value="C:plasma membrane"/>
    <property type="evidence" value="ECO:0007669"/>
    <property type="project" value="UniProtKB-SubCell"/>
</dbReference>
<keyword evidence="15 16" id="KW-0472">Membrane</keyword>
<evidence type="ECO:0000256" key="15">
    <source>
        <dbReference type="ARBA" id="ARBA00023136"/>
    </source>
</evidence>
<dbReference type="InterPro" id="IPR014312">
    <property type="entry name" value="Succ_DH_anchor"/>
</dbReference>
<dbReference type="KEGG" id="tsy:THSYN_07525"/>
<dbReference type="SUPFAM" id="SSF81343">
    <property type="entry name" value="Fumarate reductase respiratory complex transmembrane subunits"/>
    <property type="match status" value="1"/>
</dbReference>
<name>A0A2K8U5F0_9GAMM</name>
<keyword evidence="14 18" id="KW-0408">Iron</keyword>
<protein>
    <recommendedName>
        <fullName evidence="4 16">Succinate dehydrogenase hydrophobic membrane anchor subunit</fullName>
    </recommendedName>
</protein>
<comment type="subcellular location">
    <subcellularLocation>
        <location evidence="2 16">Cell inner membrane</location>
        <topology evidence="2 16">Multi-pass membrane protein</topology>
    </subcellularLocation>
</comment>
<evidence type="ECO:0000256" key="19">
    <source>
        <dbReference type="SAM" id="Phobius"/>
    </source>
</evidence>
<evidence type="ECO:0000256" key="5">
    <source>
        <dbReference type="ARBA" id="ARBA00022448"/>
    </source>
</evidence>
<dbReference type="InterPro" id="IPR000701">
    <property type="entry name" value="SuccDH_FuR_B_TM-su"/>
</dbReference>
<dbReference type="InterPro" id="IPR034804">
    <property type="entry name" value="SQR/QFR_C/D"/>
</dbReference>
<feature type="binding site" description="axial binding residue" evidence="18">
    <location>
        <position position="66"/>
    </location>
    <ligand>
        <name>heme</name>
        <dbReference type="ChEBI" id="CHEBI:30413"/>
        <note>ligand shared with second transmembrane subunit</note>
    </ligand>
    <ligandPart>
        <name>Fe</name>
        <dbReference type="ChEBI" id="CHEBI:18248"/>
    </ligandPart>
</feature>
<accession>A0A2K8U5F0</accession>
<evidence type="ECO:0000256" key="12">
    <source>
        <dbReference type="ARBA" id="ARBA00022982"/>
    </source>
</evidence>
<dbReference type="GO" id="GO:0046872">
    <property type="term" value="F:metal ion binding"/>
    <property type="evidence" value="ECO:0007669"/>
    <property type="project" value="UniProtKB-KW"/>
</dbReference>
<dbReference type="Pfam" id="PF01127">
    <property type="entry name" value="Sdh_cyt"/>
    <property type="match status" value="1"/>
</dbReference>
<comment type="pathway">
    <text evidence="3 16">Carbohydrate metabolism; tricarboxylic acid cycle.</text>
</comment>
<evidence type="ECO:0000256" key="13">
    <source>
        <dbReference type="ARBA" id="ARBA00022989"/>
    </source>
</evidence>
<evidence type="ECO:0000256" key="7">
    <source>
        <dbReference type="ARBA" id="ARBA00022519"/>
    </source>
</evidence>
<keyword evidence="6 16" id="KW-1003">Cell membrane</keyword>
<evidence type="ECO:0000256" key="8">
    <source>
        <dbReference type="ARBA" id="ARBA00022532"/>
    </source>
</evidence>
<feature type="binding site" evidence="17">
    <location>
        <position position="78"/>
    </location>
    <ligand>
        <name>a ubiquinone</name>
        <dbReference type="ChEBI" id="CHEBI:16389"/>
    </ligand>
</feature>
<evidence type="ECO:0000256" key="3">
    <source>
        <dbReference type="ARBA" id="ARBA00005163"/>
    </source>
</evidence>
<feature type="transmembrane region" description="Helical" evidence="19">
    <location>
        <begin position="82"/>
        <end position="104"/>
    </location>
</feature>
<keyword evidence="21" id="KW-1185">Reference proteome</keyword>
<keyword evidence="13 19" id="KW-1133">Transmembrane helix</keyword>
<evidence type="ECO:0000256" key="1">
    <source>
        <dbReference type="ARBA" id="ARBA00004050"/>
    </source>
</evidence>
<evidence type="ECO:0000256" key="9">
    <source>
        <dbReference type="ARBA" id="ARBA00022617"/>
    </source>
</evidence>
<keyword evidence="10 19" id="KW-0812">Transmembrane</keyword>
<dbReference type="AlphaFoldDB" id="A0A2K8U5F0"/>
<evidence type="ECO:0000256" key="10">
    <source>
        <dbReference type="ARBA" id="ARBA00022692"/>
    </source>
</evidence>
<dbReference type="NCBIfam" id="TIGR02968">
    <property type="entry name" value="succ_dehyd_anc"/>
    <property type="match status" value="1"/>
</dbReference>
<dbReference type="OrthoDB" id="5612767at2"/>
<evidence type="ECO:0000256" key="14">
    <source>
        <dbReference type="ARBA" id="ARBA00023004"/>
    </source>
</evidence>
<evidence type="ECO:0000313" key="20">
    <source>
        <dbReference type="EMBL" id="AUB80816.1"/>
    </source>
</evidence>
<keyword evidence="11 18" id="KW-0479">Metal-binding</keyword>
<evidence type="ECO:0000256" key="16">
    <source>
        <dbReference type="PIRNR" id="PIRNR000169"/>
    </source>
</evidence>
<keyword evidence="12 16" id="KW-0249">Electron transport</keyword>
<organism evidence="20 21">
    <name type="scientific">Candidatus Thiodictyon syntrophicum</name>
    <dbReference type="NCBI Taxonomy" id="1166950"/>
    <lineage>
        <taxon>Bacteria</taxon>
        <taxon>Pseudomonadati</taxon>
        <taxon>Pseudomonadota</taxon>
        <taxon>Gammaproteobacteria</taxon>
        <taxon>Chromatiales</taxon>
        <taxon>Chromatiaceae</taxon>
        <taxon>Thiodictyon</taxon>
    </lineage>
</organism>
<dbReference type="GO" id="GO:0009055">
    <property type="term" value="F:electron transfer activity"/>
    <property type="evidence" value="ECO:0007669"/>
    <property type="project" value="TreeGrafter"/>
</dbReference>
<dbReference type="PANTHER" id="PTHR38689:SF1">
    <property type="entry name" value="SUCCINATE DEHYDROGENASE HYDROPHOBIC MEMBRANE ANCHOR SUBUNIT"/>
    <property type="match status" value="1"/>
</dbReference>
<keyword evidence="5 16" id="KW-0813">Transport</keyword>
<sequence length="120" mass="13236">MSRQASGVIAWLTQRLTAVYLAFFVSYLFIKFLFDPPVDYQALRAWVAEPLVTAALLLFFPILLSHAWVGIRDVFLDYVHNVGVRVVLFALVAFTFLGSGLWGFKAIVIAVINAGTGTPG</sequence>
<keyword evidence="9 18" id="KW-0349">Heme</keyword>
<evidence type="ECO:0000256" key="11">
    <source>
        <dbReference type="ARBA" id="ARBA00022723"/>
    </source>
</evidence>
<dbReference type="UniPathway" id="UPA00223"/>
<proteinExistence type="predicted"/>
<evidence type="ECO:0000256" key="4">
    <source>
        <dbReference type="ARBA" id="ARBA00019425"/>
    </source>
</evidence>
<evidence type="ECO:0000256" key="18">
    <source>
        <dbReference type="PIRSR" id="PIRSR000169-2"/>
    </source>
</evidence>
<dbReference type="GO" id="GO:0020037">
    <property type="term" value="F:heme binding"/>
    <property type="evidence" value="ECO:0007669"/>
    <property type="project" value="InterPro"/>
</dbReference>
<keyword evidence="7 16" id="KW-0997">Cell inner membrane</keyword>
<evidence type="ECO:0000256" key="2">
    <source>
        <dbReference type="ARBA" id="ARBA00004429"/>
    </source>
</evidence>
<dbReference type="PIRSF" id="PIRSF000169">
    <property type="entry name" value="SDH_D"/>
    <property type="match status" value="1"/>
</dbReference>
<dbReference type="RefSeq" id="WP_100918603.1">
    <property type="nucleotide sequence ID" value="NZ_CP020370.1"/>
</dbReference>
<dbReference type="EMBL" id="CP020370">
    <property type="protein sequence ID" value="AUB80816.1"/>
    <property type="molecule type" value="Genomic_DNA"/>
</dbReference>
<dbReference type="PANTHER" id="PTHR38689">
    <property type="entry name" value="SUCCINATE DEHYDROGENASE HYDROPHOBIC MEMBRANE ANCHOR SUBUNIT"/>
    <property type="match status" value="1"/>
</dbReference>
<evidence type="ECO:0000313" key="21">
    <source>
        <dbReference type="Proteomes" id="UP000232638"/>
    </source>
</evidence>
<keyword evidence="8 16" id="KW-0816">Tricarboxylic acid cycle</keyword>
<evidence type="ECO:0000256" key="17">
    <source>
        <dbReference type="PIRSR" id="PIRSR000169-1"/>
    </source>
</evidence>
<feature type="transmembrane region" description="Helical" evidence="19">
    <location>
        <begin position="12"/>
        <end position="30"/>
    </location>
</feature>
<gene>
    <name evidence="20" type="ORF">THSYN_07525</name>
</gene>
<comment type="cofactor">
    <cofactor evidence="18">
        <name>heme</name>
        <dbReference type="ChEBI" id="CHEBI:30413"/>
    </cofactor>
    <text evidence="18">The heme is bound between the two transmembrane subunits.</text>
</comment>
<evidence type="ECO:0000256" key="6">
    <source>
        <dbReference type="ARBA" id="ARBA00022475"/>
    </source>
</evidence>
<dbReference type="GO" id="GO:0017004">
    <property type="term" value="P:cytochrome complex assembly"/>
    <property type="evidence" value="ECO:0007669"/>
    <property type="project" value="TreeGrafter"/>
</dbReference>